<dbReference type="PANTHER" id="PTHR37291">
    <property type="entry name" value="5-METHYLCYTOSINE-SPECIFIC RESTRICTION ENZYME B"/>
    <property type="match status" value="1"/>
</dbReference>
<dbReference type="GO" id="GO:0005524">
    <property type="term" value="F:ATP binding"/>
    <property type="evidence" value="ECO:0007669"/>
    <property type="project" value="InterPro"/>
</dbReference>
<organism evidence="2 3">
    <name type="scientific">Erwinia amylovora NBRC 12687 = CFBP 1232</name>
    <dbReference type="NCBI Taxonomy" id="1219359"/>
    <lineage>
        <taxon>Bacteria</taxon>
        <taxon>Pseudomonadati</taxon>
        <taxon>Pseudomonadota</taxon>
        <taxon>Gammaproteobacteria</taxon>
        <taxon>Enterobacterales</taxon>
        <taxon>Erwiniaceae</taxon>
        <taxon>Erwinia</taxon>
    </lineage>
</organism>
<reference evidence="2 3" key="2">
    <citation type="submission" date="2013-04" db="EMBL/GenBank/DDBJ databases">
        <title>Comparative genomics of 12 strains of Erwinia amylovora identifies a pan-genome with a large conserved core and provides insights into host specificity.</title>
        <authorList>
            <person name="Mann R.A."/>
            <person name="Smits T.H.M."/>
            <person name="Buehlmann A."/>
            <person name="Blom J."/>
            <person name="Goesmann A."/>
            <person name="Frey J.E."/>
            <person name="Plummer K.M."/>
            <person name="Beer S.V."/>
            <person name="Luck J."/>
            <person name="Duffy B."/>
            <person name="Rodoni B."/>
        </authorList>
    </citation>
    <scope>NUCLEOTIDE SEQUENCE [LARGE SCALE GENOMIC DNA]</scope>
    <source>
        <strain evidence="3">CFBP 1232</strain>
    </source>
</reference>
<dbReference type="Pfam" id="PF07728">
    <property type="entry name" value="AAA_5"/>
    <property type="match status" value="1"/>
</dbReference>
<dbReference type="SUPFAM" id="SSF52540">
    <property type="entry name" value="P-loop containing nucleoside triphosphate hydrolases"/>
    <property type="match status" value="1"/>
</dbReference>
<evidence type="ECO:0000259" key="1">
    <source>
        <dbReference type="Pfam" id="PF07728"/>
    </source>
</evidence>
<dbReference type="InterPro" id="IPR052934">
    <property type="entry name" value="Methyl-DNA_Rec/Restrict_Enz"/>
</dbReference>
<dbReference type="GeneID" id="97607686"/>
<protein>
    <submittedName>
        <fullName evidence="2">ATPase</fullName>
    </submittedName>
</protein>
<dbReference type="Gene3D" id="3.40.50.300">
    <property type="entry name" value="P-loop containing nucleotide triphosphate hydrolases"/>
    <property type="match status" value="1"/>
</dbReference>
<dbReference type="GO" id="GO:0016887">
    <property type="term" value="F:ATP hydrolysis activity"/>
    <property type="evidence" value="ECO:0007669"/>
    <property type="project" value="InterPro"/>
</dbReference>
<accession>A0A830ZW11</accession>
<dbReference type="EMBL" id="CAPB01000002">
    <property type="protein sequence ID" value="CCO92047.1"/>
    <property type="molecule type" value="Genomic_DNA"/>
</dbReference>
<feature type="domain" description="ATPase dynein-related AAA" evidence="1">
    <location>
        <begin position="280"/>
        <end position="433"/>
    </location>
</feature>
<name>A0A830ZW11_ERWAM</name>
<comment type="caution">
    <text evidence="2">The sequence shown here is derived from an EMBL/GenBank/DDBJ whole genome shotgun (WGS) entry which is preliminary data.</text>
</comment>
<dbReference type="AlphaFoldDB" id="A0A830ZW11"/>
<evidence type="ECO:0000313" key="3">
    <source>
        <dbReference type="Proteomes" id="UP000013111"/>
    </source>
</evidence>
<proteinExistence type="predicted"/>
<dbReference type="RefSeq" id="WP_004154782.1">
    <property type="nucleotide sequence ID" value="NZ_BAYW01000017.1"/>
</dbReference>
<reference evidence="2 3" key="1">
    <citation type="submission" date="2012-11" db="EMBL/GenBank/DDBJ databases">
        <authorList>
            <person name="Linke B."/>
        </authorList>
    </citation>
    <scope>NUCLEOTIDE SEQUENCE [LARGE SCALE GENOMIC DNA]</scope>
    <source>
        <strain evidence="3">CFBP 1232</strain>
    </source>
</reference>
<dbReference type="Proteomes" id="UP000013111">
    <property type="component" value="Unassembled WGS sequence"/>
</dbReference>
<dbReference type="InterPro" id="IPR027417">
    <property type="entry name" value="P-loop_NTPase"/>
</dbReference>
<dbReference type="InterPro" id="IPR011704">
    <property type="entry name" value="ATPase_dyneun-rel_AAA"/>
</dbReference>
<gene>
    <name evidence="2" type="primary">mcrB</name>
    <name evidence="2" type="ORF">BN437_0066</name>
</gene>
<sequence length="534" mass="61924">MFFSEDVIRKSFEGIKKIDSSNGKSRMEKISGLRYLLATSMLLKRTDQNEIDMKVGSEYRDEFIKTVGEVVSLDSQGLYTKDFNSEFDVKKDYGIGSNFYTTRLAYSRSQVINYPGRPAPLLKLAYENIAIQENVKNTLEKSYNIDSIKVALCIWLMRGEGINIDDIKSPNETILGIIELYLRNNFTADVYKSLVPDLNDVNLFFTNIKDDYFSPNKFYVEVIKDERVIDQIENKVEFASVEDKSILSEKDILVLEDNLNDDDPILIITQKLLSKGAKGILFSGPPGTSKTWYALKIALKLTSSDMRRIERIQFHPSYSYEDFIEGLVPNGAINSSEPLFKPKHKIFLEICKRAREDIDNSYFLIIDEFSRGEPSKIFGELLTYIEPDYRDISFILPYSEEHFSIPQNIVIFATMNPYDRSVVELDSAMERRFEIIEMEPSQNILRSILQQNLLSGEKIGKILLFFSRSNELSTHGFGHTYFKNIESDDDLLLLWNHKLKFIFSKMFKFNPETYTELKQLFMDILDEEFKDEIK</sequence>
<dbReference type="PANTHER" id="PTHR37291:SF1">
    <property type="entry name" value="TYPE IV METHYL-DIRECTED RESTRICTION ENZYME ECOKMCRB SUBUNIT"/>
    <property type="match status" value="1"/>
</dbReference>
<evidence type="ECO:0000313" key="2">
    <source>
        <dbReference type="EMBL" id="CCO92047.1"/>
    </source>
</evidence>